<evidence type="ECO:0000313" key="7">
    <source>
        <dbReference type="Proteomes" id="UP000634136"/>
    </source>
</evidence>
<dbReference type="GO" id="GO:0003860">
    <property type="term" value="F:3-hydroxyisobutyryl-CoA hydrolase activity"/>
    <property type="evidence" value="ECO:0007669"/>
    <property type="project" value="UniProtKB-UniRule"/>
</dbReference>
<dbReference type="AlphaFoldDB" id="A0A834XGH7"/>
<dbReference type="OrthoDB" id="16820at2759"/>
<dbReference type="EMBL" id="JAAIUW010000001">
    <property type="protein sequence ID" value="KAF7844647.1"/>
    <property type="molecule type" value="Genomic_DNA"/>
</dbReference>
<dbReference type="Gene3D" id="3.90.226.10">
    <property type="entry name" value="2-enoyl-CoA Hydratase, Chain A, domain 1"/>
    <property type="match status" value="1"/>
</dbReference>
<keyword evidence="3 4" id="KW-0378">Hydrolase</keyword>
<comment type="function">
    <text evidence="4">Hydrolyzes 3-hydroxyisobutyryl-CoA (HIBYL-CoA), a saline catabolite. Has high activity toward isobutyryl-CoA. Could be an isobutyryl-CoA dehydrogenase that functions in valine catabolism.</text>
</comment>
<gene>
    <name evidence="6" type="ORF">G2W53_001552</name>
</gene>
<comment type="pathway">
    <text evidence="4">Amino-acid degradation; L-valine degradation.</text>
</comment>
<sequence length="145" mass="15673">MPETALGLFPDVGASYFLSRLPGYFGEYVGLTGARLDGAELLACGLATHFVCSSKLSSLEEDLCKVESNDPTAVTAIIDRYSEQPILKEGCAYGRCAFRMASIVPLHSLYKDYKTGKYSSSLPLFSAIGAKVFIETFAICTAFEV</sequence>
<name>A0A834XGH7_9FABA</name>
<dbReference type="GO" id="GO:0006574">
    <property type="term" value="P:L-valine catabolic process"/>
    <property type="evidence" value="ECO:0007669"/>
    <property type="project" value="UniProtKB-UniRule"/>
</dbReference>
<evidence type="ECO:0000256" key="4">
    <source>
        <dbReference type="RuleBase" id="RU369070"/>
    </source>
</evidence>
<dbReference type="SUPFAM" id="SSF52096">
    <property type="entry name" value="ClpP/crotonase"/>
    <property type="match status" value="1"/>
</dbReference>
<evidence type="ECO:0000256" key="1">
    <source>
        <dbReference type="ARBA" id="ARBA00001709"/>
    </source>
</evidence>
<dbReference type="Pfam" id="PF16113">
    <property type="entry name" value="ECH_2"/>
    <property type="match status" value="1"/>
</dbReference>
<organism evidence="6 7">
    <name type="scientific">Senna tora</name>
    <dbReference type="NCBI Taxonomy" id="362788"/>
    <lineage>
        <taxon>Eukaryota</taxon>
        <taxon>Viridiplantae</taxon>
        <taxon>Streptophyta</taxon>
        <taxon>Embryophyta</taxon>
        <taxon>Tracheophyta</taxon>
        <taxon>Spermatophyta</taxon>
        <taxon>Magnoliopsida</taxon>
        <taxon>eudicotyledons</taxon>
        <taxon>Gunneridae</taxon>
        <taxon>Pentapetalae</taxon>
        <taxon>rosids</taxon>
        <taxon>fabids</taxon>
        <taxon>Fabales</taxon>
        <taxon>Fabaceae</taxon>
        <taxon>Caesalpinioideae</taxon>
        <taxon>Cassia clade</taxon>
        <taxon>Senna</taxon>
    </lineage>
</organism>
<evidence type="ECO:0000256" key="2">
    <source>
        <dbReference type="ARBA" id="ARBA00011915"/>
    </source>
</evidence>
<evidence type="ECO:0000313" key="6">
    <source>
        <dbReference type="EMBL" id="KAF7844647.1"/>
    </source>
</evidence>
<dbReference type="PANTHER" id="PTHR43176:SF3">
    <property type="entry name" value="3-HYDROXYISOBUTYRYL-COA HYDROLASE, MITOCHONDRIAL"/>
    <property type="match status" value="1"/>
</dbReference>
<feature type="domain" description="Enoyl-CoA hydratase/isomerase" evidence="5">
    <location>
        <begin position="1"/>
        <end position="87"/>
    </location>
</feature>
<dbReference type="EC" id="3.1.2.4" evidence="2 4"/>
<dbReference type="Proteomes" id="UP000634136">
    <property type="component" value="Unassembled WGS sequence"/>
</dbReference>
<dbReference type="InterPro" id="IPR045004">
    <property type="entry name" value="ECH_dom"/>
</dbReference>
<proteinExistence type="inferred from homology"/>
<evidence type="ECO:0000259" key="5">
    <source>
        <dbReference type="Pfam" id="PF16113"/>
    </source>
</evidence>
<comment type="similarity">
    <text evidence="4">Belongs to the enoyl-CoA hydratase/isomerase family.</text>
</comment>
<protein>
    <recommendedName>
        <fullName evidence="2 4">3-hydroxyisobutyryl-CoA hydrolase</fullName>
        <shortName evidence="4">HIB-CoA hydrolase</shortName>
        <shortName evidence="4">HIBYL-CoA-H</shortName>
        <ecNumber evidence="2 4">3.1.2.4</ecNumber>
    </recommendedName>
    <alternativeName>
        <fullName evidence="4">3-hydroxyisobutyryl-coenzyme A hydrolase</fullName>
    </alternativeName>
</protein>
<dbReference type="InterPro" id="IPR032259">
    <property type="entry name" value="HIBYL-CoA-H"/>
</dbReference>
<keyword evidence="7" id="KW-1185">Reference proteome</keyword>
<reference evidence="6" key="1">
    <citation type="submission" date="2020-09" db="EMBL/GenBank/DDBJ databases">
        <title>Genome-Enabled Discovery of Anthraquinone Biosynthesis in Senna tora.</title>
        <authorList>
            <person name="Kang S.-H."/>
            <person name="Pandey R.P."/>
            <person name="Lee C.-M."/>
            <person name="Sim J.-S."/>
            <person name="Jeong J.-T."/>
            <person name="Choi B.-S."/>
            <person name="Jung M."/>
            <person name="Ginzburg D."/>
            <person name="Zhao K."/>
            <person name="Won S.Y."/>
            <person name="Oh T.-J."/>
            <person name="Yu Y."/>
            <person name="Kim N.-H."/>
            <person name="Lee O.R."/>
            <person name="Lee T.-H."/>
            <person name="Bashyal P."/>
            <person name="Kim T.-S."/>
            <person name="Lee W.-H."/>
            <person name="Kawkins C."/>
            <person name="Kim C.-K."/>
            <person name="Kim J.S."/>
            <person name="Ahn B.O."/>
            <person name="Rhee S.Y."/>
            <person name="Sohng J.K."/>
        </authorList>
    </citation>
    <scope>NUCLEOTIDE SEQUENCE</scope>
    <source>
        <tissue evidence="6">Leaf</tissue>
    </source>
</reference>
<comment type="caution">
    <text evidence="6">The sequence shown here is derived from an EMBL/GenBank/DDBJ whole genome shotgun (WGS) entry which is preliminary data.</text>
</comment>
<dbReference type="InterPro" id="IPR029045">
    <property type="entry name" value="ClpP/crotonase-like_dom_sf"/>
</dbReference>
<evidence type="ECO:0000256" key="3">
    <source>
        <dbReference type="ARBA" id="ARBA00022801"/>
    </source>
</evidence>
<accession>A0A834XGH7</accession>
<comment type="catalytic activity">
    <reaction evidence="1 4">
        <text>3-hydroxy-2-methylpropanoyl-CoA + H2O = 3-hydroxy-2-methylpropanoate + CoA + H(+)</text>
        <dbReference type="Rhea" id="RHEA:20888"/>
        <dbReference type="ChEBI" id="CHEBI:11805"/>
        <dbReference type="ChEBI" id="CHEBI:15377"/>
        <dbReference type="ChEBI" id="CHEBI:15378"/>
        <dbReference type="ChEBI" id="CHEBI:57287"/>
        <dbReference type="ChEBI" id="CHEBI:57340"/>
        <dbReference type="EC" id="3.1.2.4"/>
    </reaction>
</comment>
<dbReference type="PANTHER" id="PTHR43176">
    <property type="entry name" value="3-HYDROXYISOBUTYRYL-COA HYDROLASE-RELATED"/>
    <property type="match status" value="1"/>
</dbReference>